<proteinExistence type="predicted"/>
<evidence type="ECO:0000313" key="2">
    <source>
        <dbReference type="Proteomes" id="UP000054736"/>
    </source>
</evidence>
<keyword evidence="2" id="KW-1185">Reference proteome</keyword>
<dbReference type="RefSeq" id="WP_058495650.1">
    <property type="nucleotide sequence ID" value="NZ_CAAAIU010000002.1"/>
</dbReference>
<gene>
    <name evidence="1" type="ORF">Ldro_1353</name>
</gene>
<organism evidence="1 2">
    <name type="scientific">Legionella drozanskii LLAP-1</name>
    <dbReference type="NCBI Taxonomy" id="1212489"/>
    <lineage>
        <taxon>Bacteria</taxon>
        <taxon>Pseudomonadati</taxon>
        <taxon>Pseudomonadota</taxon>
        <taxon>Gammaproteobacteria</taxon>
        <taxon>Legionellales</taxon>
        <taxon>Legionellaceae</taxon>
        <taxon>Legionella</taxon>
    </lineage>
</organism>
<dbReference type="EMBL" id="LNXY01000020">
    <property type="protein sequence ID" value="KTC87734.1"/>
    <property type="molecule type" value="Genomic_DNA"/>
</dbReference>
<dbReference type="PATRIC" id="fig|1212489.4.peg.1429"/>
<dbReference type="AlphaFoldDB" id="A0A0W0SWM5"/>
<reference evidence="1 2" key="1">
    <citation type="submission" date="2015-11" db="EMBL/GenBank/DDBJ databases">
        <title>Genomic analysis of 38 Legionella species identifies large and diverse effector repertoires.</title>
        <authorList>
            <person name="Burstein D."/>
            <person name="Amaro F."/>
            <person name="Zusman T."/>
            <person name="Lifshitz Z."/>
            <person name="Cohen O."/>
            <person name="Gilbert J.A."/>
            <person name="Pupko T."/>
            <person name="Shuman H.A."/>
            <person name="Segal G."/>
        </authorList>
    </citation>
    <scope>NUCLEOTIDE SEQUENCE [LARGE SCALE GENOMIC DNA]</scope>
    <source>
        <strain evidence="1 2">ATCC 700990</strain>
    </source>
</reference>
<name>A0A0W0SWM5_9GAMM</name>
<dbReference type="Proteomes" id="UP000054736">
    <property type="component" value="Unassembled WGS sequence"/>
</dbReference>
<sequence length="70" mass="7639">MLARQEKITGERITENKLTFVHLVDPIGSVIEAYKALKPGGILVIDRLPVPGCRGSGAALSWKLCGWYSN</sequence>
<comment type="caution">
    <text evidence="1">The sequence shown here is derived from an EMBL/GenBank/DDBJ whole genome shotgun (WGS) entry which is preliminary data.</text>
</comment>
<dbReference type="OrthoDB" id="5652515at2"/>
<protein>
    <submittedName>
        <fullName evidence="1">Uncharacterized protein</fullName>
    </submittedName>
</protein>
<accession>A0A0W0SWM5</accession>
<evidence type="ECO:0000313" key="1">
    <source>
        <dbReference type="EMBL" id="KTC87734.1"/>
    </source>
</evidence>